<name>A0AB39VE42_9FUSO</name>
<evidence type="ECO:0000313" key="1">
    <source>
        <dbReference type="EMBL" id="XDU65459.1"/>
    </source>
</evidence>
<organism evidence="1">
    <name type="scientific">Leptotrichia mesophila</name>
    <dbReference type="NCBI Taxonomy" id="3239303"/>
    <lineage>
        <taxon>Bacteria</taxon>
        <taxon>Fusobacteriati</taxon>
        <taxon>Fusobacteriota</taxon>
        <taxon>Fusobacteriia</taxon>
        <taxon>Fusobacteriales</taxon>
        <taxon>Leptotrichiaceae</taxon>
        <taxon>Leptotrichia</taxon>
    </lineage>
</organism>
<sequence length="49" mass="5547">MKNLVILVILILTAISCSYVESGERQLRERGWECLYNGKGEVQVCGFIN</sequence>
<reference evidence="1" key="1">
    <citation type="submission" date="2024-07" db="EMBL/GenBank/DDBJ databases">
        <authorList>
            <person name="Li X.-J."/>
            <person name="Wang X."/>
        </authorList>
    </citation>
    <scope>NUCLEOTIDE SEQUENCE</scope>
    <source>
        <strain evidence="1">HSP-342</strain>
    </source>
</reference>
<dbReference type="AlphaFoldDB" id="A0AB39VE42"/>
<proteinExistence type="predicted"/>
<protein>
    <recommendedName>
        <fullName evidence="2">Lipoprotein</fullName>
    </recommendedName>
</protein>
<dbReference type="RefSeq" id="WP_155827496.1">
    <property type="nucleotide sequence ID" value="NZ_CP165646.1"/>
</dbReference>
<dbReference type="PROSITE" id="PS51257">
    <property type="entry name" value="PROKAR_LIPOPROTEIN"/>
    <property type="match status" value="1"/>
</dbReference>
<gene>
    <name evidence="1" type="ORF">AB8B23_04700</name>
</gene>
<dbReference type="KEGG" id="lmes:AB8B23_04700"/>
<dbReference type="EMBL" id="CP165646">
    <property type="protein sequence ID" value="XDU65459.1"/>
    <property type="molecule type" value="Genomic_DNA"/>
</dbReference>
<evidence type="ECO:0008006" key="2">
    <source>
        <dbReference type="Google" id="ProtNLM"/>
    </source>
</evidence>
<accession>A0AB39VE42</accession>